<feature type="chain" id="PRO_5029721923" evidence="1">
    <location>
        <begin position="16"/>
        <end position="274"/>
    </location>
</feature>
<dbReference type="AlphaFoldDB" id="A0A7J6LMI8"/>
<reference evidence="2 3" key="1">
    <citation type="submission" date="2020-04" db="EMBL/GenBank/DDBJ databases">
        <title>Perkinsus chesapeaki whole genome sequence.</title>
        <authorList>
            <person name="Bogema D.R."/>
        </authorList>
    </citation>
    <scope>NUCLEOTIDE SEQUENCE [LARGE SCALE GENOMIC DNA]</scope>
    <source>
        <strain evidence="2">ATCC PRA-425</strain>
    </source>
</reference>
<organism evidence="2 3">
    <name type="scientific">Perkinsus chesapeaki</name>
    <name type="common">Clam parasite</name>
    <name type="synonym">Perkinsus andrewsi</name>
    <dbReference type="NCBI Taxonomy" id="330153"/>
    <lineage>
        <taxon>Eukaryota</taxon>
        <taxon>Sar</taxon>
        <taxon>Alveolata</taxon>
        <taxon>Perkinsozoa</taxon>
        <taxon>Perkinsea</taxon>
        <taxon>Perkinsida</taxon>
        <taxon>Perkinsidae</taxon>
        <taxon>Perkinsus</taxon>
    </lineage>
</organism>
<comment type="caution">
    <text evidence="2">The sequence shown here is derived from an EMBL/GenBank/DDBJ whole genome shotgun (WGS) entry which is preliminary data.</text>
</comment>
<evidence type="ECO:0000256" key="1">
    <source>
        <dbReference type="SAM" id="SignalP"/>
    </source>
</evidence>
<gene>
    <name evidence="2" type="ORF">FOL47_007141</name>
</gene>
<evidence type="ECO:0000313" key="3">
    <source>
        <dbReference type="Proteomes" id="UP000591131"/>
    </source>
</evidence>
<keyword evidence="3" id="KW-1185">Reference proteome</keyword>
<accession>A0A7J6LMI8</accession>
<name>A0A7J6LMI8_PERCH</name>
<sequence length="274" mass="30777">MIILVILQIVLGAEPEERPVAKPPRRVLNKQTIKEASLIPNPTPTLNPSKFPMYSDEIAIDSEKRYIKAPKGGADKLSTWYHGIPTNLTINAPTEGRDGNVTGYNVWAYGFKAEFKPVQDGDHYLLSLVYLKCPVIDGKGRFSESSVKVTRPRKPITNFHLAFPLWEGAANSNEYQIWIRKPDPTNMRRRGHLSRSNKAYDKWTVKDGIKMLFYGLAGVAVSDKKIRSMPAQVSTNIPSDANLWFIRKLCEKENVAFLRLSQMSLQPCSGSSGL</sequence>
<protein>
    <submittedName>
        <fullName evidence="2">Uncharacterized protein</fullName>
    </submittedName>
</protein>
<dbReference type="Proteomes" id="UP000591131">
    <property type="component" value="Unassembled WGS sequence"/>
</dbReference>
<keyword evidence="1" id="KW-0732">Signal</keyword>
<dbReference type="EMBL" id="JAAPAO010000410">
    <property type="protein sequence ID" value="KAF4660512.1"/>
    <property type="molecule type" value="Genomic_DNA"/>
</dbReference>
<feature type="signal peptide" evidence="1">
    <location>
        <begin position="1"/>
        <end position="15"/>
    </location>
</feature>
<evidence type="ECO:0000313" key="2">
    <source>
        <dbReference type="EMBL" id="KAF4660512.1"/>
    </source>
</evidence>
<proteinExistence type="predicted"/>